<evidence type="ECO:0000313" key="3">
    <source>
        <dbReference type="Proteomes" id="UP001592581"/>
    </source>
</evidence>
<feature type="region of interest" description="Disordered" evidence="1">
    <location>
        <begin position="57"/>
        <end position="80"/>
    </location>
</feature>
<dbReference type="EMBL" id="JBEUKS010000004">
    <property type="protein sequence ID" value="MFC1439068.1"/>
    <property type="molecule type" value="Genomic_DNA"/>
</dbReference>
<comment type="caution">
    <text evidence="2">The sequence shown here is derived from an EMBL/GenBank/DDBJ whole genome shotgun (WGS) entry which is preliminary data.</text>
</comment>
<accession>A0ABV6XLD0</accession>
<protein>
    <submittedName>
        <fullName evidence="2">Uncharacterized protein</fullName>
    </submittedName>
</protein>
<name>A0ABV6XLD0_9ACTN</name>
<organism evidence="2 3">
    <name type="scientific">Streptacidiphilus jeojiensis</name>
    <dbReference type="NCBI Taxonomy" id="3229225"/>
    <lineage>
        <taxon>Bacteria</taxon>
        <taxon>Bacillati</taxon>
        <taxon>Actinomycetota</taxon>
        <taxon>Actinomycetes</taxon>
        <taxon>Kitasatosporales</taxon>
        <taxon>Streptomycetaceae</taxon>
        <taxon>Streptacidiphilus</taxon>
    </lineage>
</organism>
<dbReference type="Proteomes" id="UP001592581">
    <property type="component" value="Unassembled WGS sequence"/>
</dbReference>
<reference evidence="2 3" key="1">
    <citation type="submission" date="2024-06" db="EMBL/GenBank/DDBJ databases">
        <authorList>
            <person name="Lee S.D."/>
        </authorList>
    </citation>
    <scope>NUCLEOTIDE SEQUENCE [LARGE SCALE GENOMIC DNA]</scope>
    <source>
        <strain evidence="2 3">N1-10</strain>
    </source>
</reference>
<dbReference type="RefSeq" id="WP_380564580.1">
    <property type="nucleotide sequence ID" value="NZ_JBEUKS010000004.1"/>
</dbReference>
<proteinExistence type="predicted"/>
<evidence type="ECO:0000313" key="2">
    <source>
        <dbReference type="EMBL" id="MFC1439068.1"/>
    </source>
</evidence>
<sequence length="141" mass="14900">MRPDRFLKHLTATAMTIPGVTRAEQVPDDERSKRPYLLAVEAGGKTTRWQVVAVSAPGDKYSEPEREPVTGPPPAAPVTAPAAVGSPDQVEAALLTALLAADDGEIAAVDPYSQRTPPGAIDHGATILFHDGSKIFLNHGR</sequence>
<gene>
    <name evidence="2" type="ORF">ABUW04_12420</name>
</gene>
<evidence type="ECO:0000256" key="1">
    <source>
        <dbReference type="SAM" id="MobiDB-lite"/>
    </source>
</evidence>
<keyword evidence="3" id="KW-1185">Reference proteome</keyword>